<name>A0A1L9USL2_ASPBC</name>
<proteinExistence type="predicted"/>
<accession>A0A1L9USL2</accession>
<reference evidence="2" key="1">
    <citation type="journal article" date="2017" name="Genome Biol.">
        <title>Comparative genomics reveals high biological diversity and specific adaptations in the industrially and medically important fungal genus Aspergillus.</title>
        <authorList>
            <person name="de Vries R.P."/>
            <person name="Riley R."/>
            <person name="Wiebenga A."/>
            <person name="Aguilar-Osorio G."/>
            <person name="Amillis S."/>
            <person name="Uchima C.A."/>
            <person name="Anderluh G."/>
            <person name="Asadollahi M."/>
            <person name="Askin M."/>
            <person name="Barry K."/>
            <person name="Battaglia E."/>
            <person name="Bayram O."/>
            <person name="Benocci T."/>
            <person name="Braus-Stromeyer S.A."/>
            <person name="Caldana C."/>
            <person name="Canovas D."/>
            <person name="Cerqueira G.C."/>
            <person name="Chen F."/>
            <person name="Chen W."/>
            <person name="Choi C."/>
            <person name="Clum A."/>
            <person name="Dos Santos R.A."/>
            <person name="Damasio A.R."/>
            <person name="Diallinas G."/>
            <person name="Emri T."/>
            <person name="Fekete E."/>
            <person name="Flipphi M."/>
            <person name="Freyberg S."/>
            <person name="Gallo A."/>
            <person name="Gournas C."/>
            <person name="Habgood R."/>
            <person name="Hainaut M."/>
            <person name="Harispe M.L."/>
            <person name="Henrissat B."/>
            <person name="Hilden K.S."/>
            <person name="Hope R."/>
            <person name="Hossain A."/>
            <person name="Karabika E."/>
            <person name="Karaffa L."/>
            <person name="Karanyi Z."/>
            <person name="Krasevec N."/>
            <person name="Kuo A."/>
            <person name="Kusch H."/>
            <person name="LaButti K."/>
            <person name="Lagendijk E.L."/>
            <person name="Lapidus A."/>
            <person name="Levasseur A."/>
            <person name="Lindquist E."/>
            <person name="Lipzen A."/>
            <person name="Logrieco A.F."/>
            <person name="MacCabe A."/>
            <person name="Maekelae M.R."/>
            <person name="Malavazi I."/>
            <person name="Melin P."/>
            <person name="Meyer V."/>
            <person name="Mielnichuk N."/>
            <person name="Miskei M."/>
            <person name="Molnar A.P."/>
            <person name="Mule G."/>
            <person name="Ngan C.Y."/>
            <person name="Orejas M."/>
            <person name="Orosz E."/>
            <person name="Ouedraogo J.P."/>
            <person name="Overkamp K.M."/>
            <person name="Park H.-S."/>
            <person name="Perrone G."/>
            <person name="Piumi F."/>
            <person name="Punt P.J."/>
            <person name="Ram A.F."/>
            <person name="Ramon A."/>
            <person name="Rauscher S."/>
            <person name="Record E."/>
            <person name="Riano-Pachon D.M."/>
            <person name="Robert V."/>
            <person name="Roehrig J."/>
            <person name="Ruller R."/>
            <person name="Salamov A."/>
            <person name="Salih N.S."/>
            <person name="Samson R.A."/>
            <person name="Sandor E."/>
            <person name="Sanguinetti M."/>
            <person name="Schuetze T."/>
            <person name="Sepcic K."/>
            <person name="Shelest E."/>
            <person name="Sherlock G."/>
            <person name="Sophianopoulou V."/>
            <person name="Squina F.M."/>
            <person name="Sun H."/>
            <person name="Susca A."/>
            <person name="Todd R.B."/>
            <person name="Tsang A."/>
            <person name="Unkles S.E."/>
            <person name="van de Wiele N."/>
            <person name="van Rossen-Uffink D."/>
            <person name="Oliveira J.V."/>
            <person name="Vesth T.C."/>
            <person name="Visser J."/>
            <person name="Yu J.-H."/>
            <person name="Zhou M."/>
            <person name="Andersen M.R."/>
            <person name="Archer D.B."/>
            <person name="Baker S.E."/>
            <person name="Benoit I."/>
            <person name="Brakhage A.A."/>
            <person name="Braus G.H."/>
            <person name="Fischer R."/>
            <person name="Frisvad J.C."/>
            <person name="Goldman G.H."/>
            <person name="Houbraken J."/>
            <person name="Oakley B."/>
            <person name="Pocsi I."/>
            <person name="Scazzocchio C."/>
            <person name="Seiboth B."/>
            <person name="vanKuyk P.A."/>
            <person name="Wortman J."/>
            <person name="Dyer P.S."/>
            <person name="Grigoriev I.V."/>
        </authorList>
    </citation>
    <scope>NUCLEOTIDE SEQUENCE [LARGE SCALE GENOMIC DNA]</scope>
    <source>
        <strain evidence="2">CBS 101740 / IMI 381727 / IBT 21946</strain>
    </source>
</reference>
<dbReference type="AlphaFoldDB" id="A0A1L9USL2"/>
<dbReference type="GeneID" id="93576718"/>
<keyword evidence="2" id="KW-1185">Reference proteome</keyword>
<protein>
    <submittedName>
        <fullName evidence="1">Uncharacterized protein</fullName>
    </submittedName>
</protein>
<evidence type="ECO:0000313" key="1">
    <source>
        <dbReference type="EMBL" id="OJJ74667.1"/>
    </source>
</evidence>
<dbReference type="Proteomes" id="UP000184499">
    <property type="component" value="Unassembled WGS sequence"/>
</dbReference>
<dbReference type="RefSeq" id="XP_067481915.1">
    <property type="nucleotide sequence ID" value="XM_067624230.1"/>
</dbReference>
<dbReference type="VEuPathDB" id="FungiDB:ASPBRDRAFT_39855"/>
<gene>
    <name evidence="1" type="ORF">ASPBRDRAFT_39855</name>
</gene>
<dbReference type="EMBL" id="KV878681">
    <property type="protein sequence ID" value="OJJ74667.1"/>
    <property type="molecule type" value="Genomic_DNA"/>
</dbReference>
<organism evidence="1 2">
    <name type="scientific">Aspergillus brasiliensis (strain CBS 101740 / IMI 381727 / IBT 21946)</name>
    <dbReference type="NCBI Taxonomy" id="767769"/>
    <lineage>
        <taxon>Eukaryota</taxon>
        <taxon>Fungi</taxon>
        <taxon>Dikarya</taxon>
        <taxon>Ascomycota</taxon>
        <taxon>Pezizomycotina</taxon>
        <taxon>Eurotiomycetes</taxon>
        <taxon>Eurotiomycetidae</taxon>
        <taxon>Eurotiales</taxon>
        <taxon>Aspergillaceae</taxon>
        <taxon>Aspergillus</taxon>
        <taxon>Aspergillus subgen. Circumdati</taxon>
    </lineage>
</organism>
<sequence length="140" mass="14991">MAHEDGQQECSSYWPVGLRITRGSGRISRRLSFPFRLRQPQCKDPSNSQSILLALTSTSFGLCIVDLPPPPGSLSPVLPLSRQCSLPPGKSVTTSPYHSLSCPCGLPVLLLVVGFTPVLETSQQHDGLAGERPAVLLATN</sequence>
<evidence type="ECO:0000313" key="2">
    <source>
        <dbReference type="Proteomes" id="UP000184499"/>
    </source>
</evidence>